<feature type="transmembrane region" description="Helical" evidence="1">
    <location>
        <begin position="141"/>
        <end position="164"/>
    </location>
</feature>
<keyword evidence="4" id="KW-1185">Reference proteome</keyword>
<feature type="transmembrane region" description="Helical" evidence="1">
    <location>
        <begin position="115"/>
        <end position="135"/>
    </location>
</feature>
<dbReference type="PROSITE" id="PS50075">
    <property type="entry name" value="CARRIER"/>
    <property type="match status" value="2"/>
</dbReference>
<evidence type="ECO:0000313" key="3">
    <source>
        <dbReference type="EMBL" id="TWU44425.1"/>
    </source>
</evidence>
<feature type="domain" description="Carrier" evidence="2">
    <location>
        <begin position="195"/>
        <end position="229"/>
    </location>
</feature>
<dbReference type="OrthoDB" id="291240at2"/>
<feature type="domain" description="Carrier" evidence="2">
    <location>
        <begin position="1"/>
        <end position="42"/>
    </location>
</feature>
<evidence type="ECO:0000259" key="2">
    <source>
        <dbReference type="PROSITE" id="PS50075"/>
    </source>
</evidence>
<gene>
    <name evidence="3" type="ORF">Poly59_61640</name>
</gene>
<evidence type="ECO:0000313" key="4">
    <source>
        <dbReference type="Proteomes" id="UP000317977"/>
    </source>
</evidence>
<keyword evidence="1" id="KW-0812">Transmembrane</keyword>
<dbReference type="Proteomes" id="UP000317977">
    <property type="component" value="Unassembled WGS sequence"/>
</dbReference>
<comment type="caution">
    <text evidence="3">The sequence shown here is derived from an EMBL/GenBank/DDBJ whole genome shotgun (WGS) entry which is preliminary data.</text>
</comment>
<protein>
    <submittedName>
        <fullName evidence="3">Acyl carrier protein</fullName>
    </submittedName>
</protein>
<keyword evidence="1" id="KW-1133">Transmembrane helix</keyword>
<proteinExistence type="predicted"/>
<dbReference type="InterPro" id="IPR036736">
    <property type="entry name" value="ACP-like_sf"/>
</dbReference>
<dbReference type="Gene3D" id="1.10.1200.10">
    <property type="entry name" value="ACP-like"/>
    <property type="match status" value="1"/>
</dbReference>
<dbReference type="SUPFAM" id="SSF47336">
    <property type="entry name" value="ACP-like"/>
    <property type="match status" value="1"/>
</dbReference>
<organism evidence="3 4">
    <name type="scientific">Rubripirellula reticaptiva</name>
    <dbReference type="NCBI Taxonomy" id="2528013"/>
    <lineage>
        <taxon>Bacteria</taxon>
        <taxon>Pseudomonadati</taxon>
        <taxon>Planctomycetota</taxon>
        <taxon>Planctomycetia</taxon>
        <taxon>Pirellulales</taxon>
        <taxon>Pirellulaceae</taxon>
        <taxon>Rubripirellula</taxon>
    </lineage>
</organism>
<dbReference type="AlphaFoldDB" id="A0A5C6E793"/>
<keyword evidence="1" id="KW-0472">Membrane</keyword>
<dbReference type="InterPro" id="IPR009081">
    <property type="entry name" value="PP-bd_ACP"/>
</dbReference>
<dbReference type="RefSeq" id="WP_146537632.1">
    <property type="nucleotide sequence ID" value="NZ_SJPX01000012.1"/>
</dbReference>
<evidence type="ECO:0000256" key="1">
    <source>
        <dbReference type="SAM" id="Phobius"/>
    </source>
</evidence>
<name>A0A5C6E793_9BACT</name>
<accession>A0A5C6E793</accession>
<sequence>MGLDAVEIVMDVEDHFGITIQNAESEHIRTVGDLVALIHNRISMTQETYCPTLPAFLRLRTAVRNATADSTFRIRPRQRISDELTVQQRRDLWKRLSELLGAPPRDLRRPKILRGILGTSIAALLGTALIAAIAIDIRIFPVTLAIAIFCIFVLHMITAPFCIVPPDEWVTFGDVTAKLVGVTAATKQLHLGTSDDILDELRPLIVKILGVDGDEVVSNARFVEDLGVG</sequence>
<reference evidence="3 4" key="1">
    <citation type="submission" date="2019-02" db="EMBL/GenBank/DDBJ databases">
        <title>Deep-cultivation of Planctomycetes and their phenomic and genomic characterization uncovers novel biology.</title>
        <authorList>
            <person name="Wiegand S."/>
            <person name="Jogler M."/>
            <person name="Boedeker C."/>
            <person name="Pinto D."/>
            <person name="Vollmers J."/>
            <person name="Rivas-Marin E."/>
            <person name="Kohn T."/>
            <person name="Peeters S.H."/>
            <person name="Heuer A."/>
            <person name="Rast P."/>
            <person name="Oberbeckmann S."/>
            <person name="Bunk B."/>
            <person name="Jeske O."/>
            <person name="Meyerdierks A."/>
            <person name="Storesund J.E."/>
            <person name="Kallscheuer N."/>
            <person name="Luecker S."/>
            <person name="Lage O.M."/>
            <person name="Pohl T."/>
            <person name="Merkel B.J."/>
            <person name="Hornburger P."/>
            <person name="Mueller R.-W."/>
            <person name="Bruemmer F."/>
            <person name="Labrenz M."/>
            <person name="Spormann A.M."/>
            <person name="Op Den Camp H."/>
            <person name="Overmann J."/>
            <person name="Amann R."/>
            <person name="Jetten M.S.M."/>
            <person name="Mascher T."/>
            <person name="Medema M.H."/>
            <person name="Devos D.P."/>
            <person name="Kaster A.-K."/>
            <person name="Ovreas L."/>
            <person name="Rohde M."/>
            <person name="Galperin M.Y."/>
            <person name="Jogler C."/>
        </authorList>
    </citation>
    <scope>NUCLEOTIDE SEQUENCE [LARGE SCALE GENOMIC DNA]</scope>
    <source>
        <strain evidence="3 4">Poly59</strain>
    </source>
</reference>
<dbReference type="EMBL" id="SJPX01000012">
    <property type="protein sequence ID" value="TWU44425.1"/>
    <property type="molecule type" value="Genomic_DNA"/>
</dbReference>